<dbReference type="Proteomes" id="UP000289340">
    <property type="component" value="Chromosome 7"/>
</dbReference>
<dbReference type="InterPro" id="IPR012337">
    <property type="entry name" value="RNaseH-like_sf"/>
</dbReference>
<proteinExistence type="predicted"/>
<organism evidence="2 3">
    <name type="scientific">Glycine soja</name>
    <name type="common">Wild soybean</name>
    <dbReference type="NCBI Taxonomy" id="3848"/>
    <lineage>
        <taxon>Eukaryota</taxon>
        <taxon>Viridiplantae</taxon>
        <taxon>Streptophyta</taxon>
        <taxon>Embryophyta</taxon>
        <taxon>Tracheophyta</taxon>
        <taxon>Spermatophyta</taxon>
        <taxon>Magnoliopsida</taxon>
        <taxon>eudicotyledons</taxon>
        <taxon>Gunneridae</taxon>
        <taxon>Pentapetalae</taxon>
        <taxon>rosids</taxon>
        <taxon>fabids</taxon>
        <taxon>Fabales</taxon>
        <taxon>Fabaceae</taxon>
        <taxon>Papilionoideae</taxon>
        <taxon>50 kb inversion clade</taxon>
        <taxon>NPAAA clade</taxon>
        <taxon>indigoferoid/millettioid clade</taxon>
        <taxon>Phaseoleae</taxon>
        <taxon>Glycine</taxon>
        <taxon>Glycine subgen. Soja</taxon>
    </lineage>
</organism>
<protein>
    <recommendedName>
        <fullName evidence="1">RNase H type-1 domain-containing protein</fullName>
    </recommendedName>
</protein>
<sequence length="375" mass="43035">MDLIRIMLHLSQMHGIELLATSFKYKRCSYTWLSITKAAELLEPGFRFRVGTGDMPVWYDRWNPNGFLCDMVDYVNIQDFNLTLKDVYENGMWLWNNMATIIPSQVPQEFNSLFLNSTIADTVIWSAAQNHVFMAKTAYWWLQSQANVSLGAQAENNSWMWLMKIPQNIKFFLWLTSHKSLPTKFFLVYRHLSSNPFCCRNAMTFSNENWQEWFIASQLNNMLNIISNQQECQPRNRYTVQVAWKPPPPTVLKLKTDGSSLGNPGQSGFGGVIRDSQRDWIIGYTDSKLTLDLISGEITTCHPYAALLTCIRSYKGQNWSISFALTFREGNHVADWMAKKGASSEESLQLWDSCPPTLDTILFSDAIGITVPRLV</sequence>
<dbReference type="CDD" id="cd06222">
    <property type="entry name" value="RNase_H_like"/>
    <property type="match status" value="1"/>
</dbReference>
<reference evidence="2 3" key="1">
    <citation type="submission" date="2018-09" db="EMBL/GenBank/DDBJ databases">
        <title>A high-quality reference genome of wild soybean provides a powerful tool to mine soybean genomes.</title>
        <authorList>
            <person name="Xie M."/>
            <person name="Chung C.Y.L."/>
            <person name="Li M.-W."/>
            <person name="Wong F.-L."/>
            <person name="Chan T.-F."/>
            <person name="Lam H.-M."/>
        </authorList>
    </citation>
    <scope>NUCLEOTIDE SEQUENCE [LARGE SCALE GENOMIC DNA]</scope>
    <source>
        <strain evidence="3">cv. W05</strain>
        <tissue evidence="2">Hypocotyl of etiolated seedlings</tissue>
    </source>
</reference>
<evidence type="ECO:0000313" key="2">
    <source>
        <dbReference type="EMBL" id="RZC04386.1"/>
    </source>
</evidence>
<dbReference type="GO" id="GO:0003676">
    <property type="term" value="F:nucleic acid binding"/>
    <property type="evidence" value="ECO:0007669"/>
    <property type="project" value="InterPro"/>
</dbReference>
<dbReference type="SUPFAM" id="SSF53098">
    <property type="entry name" value="Ribonuclease H-like"/>
    <property type="match status" value="1"/>
</dbReference>
<name>A0A445K0W4_GLYSO</name>
<dbReference type="InterPro" id="IPR053151">
    <property type="entry name" value="RNase_H-like"/>
</dbReference>
<keyword evidence="3" id="KW-1185">Reference proteome</keyword>
<dbReference type="InterPro" id="IPR044730">
    <property type="entry name" value="RNase_H-like_dom_plant"/>
</dbReference>
<dbReference type="EMBL" id="QZWG01000007">
    <property type="protein sequence ID" value="RZC04386.1"/>
    <property type="molecule type" value="Genomic_DNA"/>
</dbReference>
<dbReference type="GO" id="GO:0004523">
    <property type="term" value="F:RNA-DNA hybrid ribonuclease activity"/>
    <property type="evidence" value="ECO:0007669"/>
    <property type="project" value="InterPro"/>
</dbReference>
<feature type="domain" description="RNase H type-1" evidence="1">
    <location>
        <begin position="281"/>
        <end position="340"/>
    </location>
</feature>
<evidence type="ECO:0000259" key="1">
    <source>
        <dbReference type="Pfam" id="PF13456"/>
    </source>
</evidence>
<dbReference type="InterPro" id="IPR002156">
    <property type="entry name" value="RNaseH_domain"/>
</dbReference>
<evidence type="ECO:0000313" key="3">
    <source>
        <dbReference type="Proteomes" id="UP000289340"/>
    </source>
</evidence>
<dbReference type="Pfam" id="PF13456">
    <property type="entry name" value="RVT_3"/>
    <property type="match status" value="1"/>
</dbReference>
<dbReference type="AlphaFoldDB" id="A0A445K0W4"/>
<gene>
    <name evidence="2" type="ORF">D0Y65_018810</name>
</gene>
<comment type="caution">
    <text evidence="2">The sequence shown here is derived from an EMBL/GenBank/DDBJ whole genome shotgun (WGS) entry which is preliminary data.</text>
</comment>
<dbReference type="PANTHER" id="PTHR47723">
    <property type="entry name" value="OS05G0353850 PROTEIN"/>
    <property type="match status" value="1"/>
</dbReference>
<dbReference type="PANTHER" id="PTHR47723:SF19">
    <property type="entry name" value="POLYNUCLEOTIDYL TRANSFERASE, RIBONUCLEASE H-LIKE SUPERFAMILY PROTEIN"/>
    <property type="match status" value="1"/>
</dbReference>
<accession>A0A445K0W4</accession>